<dbReference type="Gene3D" id="3.30.450.20">
    <property type="entry name" value="PAS domain"/>
    <property type="match status" value="1"/>
</dbReference>
<feature type="domain" description="Double Cache" evidence="2">
    <location>
        <begin position="154"/>
        <end position="367"/>
    </location>
</feature>
<dbReference type="Pfam" id="PF14827">
    <property type="entry name" value="dCache_3"/>
    <property type="match status" value="1"/>
</dbReference>
<dbReference type="Proteomes" id="UP000033869">
    <property type="component" value="Unassembled WGS sequence"/>
</dbReference>
<evidence type="ECO:0000313" key="3">
    <source>
        <dbReference type="EMBL" id="KKS08891.1"/>
    </source>
</evidence>
<reference evidence="3 4" key="1">
    <citation type="journal article" date="2015" name="Nature">
        <title>rRNA introns, odd ribosomes, and small enigmatic genomes across a large radiation of phyla.</title>
        <authorList>
            <person name="Brown C.T."/>
            <person name="Hug L.A."/>
            <person name="Thomas B.C."/>
            <person name="Sharon I."/>
            <person name="Castelle C.J."/>
            <person name="Singh A."/>
            <person name="Wilkins M.J."/>
            <person name="Williams K.H."/>
            <person name="Banfield J.F."/>
        </authorList>
    </citation>
    <scope>NUCLEOTIDE SEQUENCE [LARGE SCALE GENOMIC DNA]</scope>
</reference>
<evidence type="ECO:0000256" key="1">
    <source>
        <dbReference type="SAM" id="Phobius"/>
    </source>
</evidence>
<feature type="transmembrane region" description="Helical" evidence="1">
    <location>
        <begin position="110"/>
        <end position="132"/>
    </location>
</feature>
<organism evidence="3 4">
    <name type="scientific">candidate division CPR2 bacterium GW2011_GWC1_41_48</name>
    <dbReference type="NCBI Taxonomy" id="1618344"/>
    <lineage>
        <taxon>Bacteria</taxon>
        <taxon>Bacteria division CPR2</taxon>
    </lineage>
</organism>
<feature type="transmembrane region" description="Helical" evidence="1">
    <location>
        <begin position="377"/>
        <end position="394"/>
    </location>
</feature>
<evidence type="ECO:0000259" key="2">
    <source>
        <dbReference type="Pfam" id="PF14827"/>
    </source>
</evidence>
<feature type="transmembrane region" description="Helical" evidence="1">
    <location>
        <begin position="80"/>
        <end position="98"/>
    </location>
</feature>
<name>A0A0G0YH59_UNCC2</name>
<dbReference type="SUPFAM" id="SSF103190">
    <property type="entry name" value="Sensory domain-like"/>
    <property type="match status" value="1"/>
</dbReference>
<keyword evidence="1" id="KW-0812">Transmembrane</keyword>
<dbReference type="InterPro" id="IPR029151">
    <property type="entry name" value="Sensor-like_sf"/>
</dbReference>
<dbReference type="InterPro" id="IPR029150">
    <property type="entry name" value="dCache_3"/>
</dbReference>
<gene>
    <name evidence="3" type="ORF">UU65_C0004G0102</name>
</gene>
<protein>
    <recommendedName>
        <fullName evidence="2">Double Cache domain-containing protein</fullName>
    </recommendedName>
</protein>
<accession>A0A0G0YH59</accession>
<comment type="caution">
    <text evidence="3">The sequence shown here is derived from an EMBL/GenBank/DDBJ whole genome shotgun (WGS) entry which is preliminary data.</text>
</comment>
<evidence type="ECO:0000313" key="4">
    <source>
        <dbReference type="Proteomes" id="UP000033869"/>
    </source>
</evidence>
<feature type="transmembrane region" description="Helical" evidence="1">
    <location>
        <begin position="58"/>
        <end position="74"/>
    </location>
</feature>
<keyword evidence="1" id="KW-0472">Membrane</keyword>
<proteinExistence type="predicted"/>
<sequence length="405" mass="45581">MLNISKVIIRYPIESLLGLSLIPLLVISSDAATSNLLLIPAFFSVRLISVLYKNKSDIPPLISIVVLCALAYYFTLKLHWVWPISLMLFFGIFIYLKKKFSPILMKEKKALKIIYLSIISLTIFLPAVLQLYQKTNQTKEFNLLEKKLDEEMSTLQEKQKTSLNMVRQLSEDEYIKSNLNNKSAAELAAVLRSKMLASNLSYLVLTDHIGNVKIRAHKPGVAGDNIFESFPETKSVFEGRTYEGIEEGLESPLIIIAGAPIYNEDKINGAIFTGYLLNDDFARKESVALQESIAFYSNQKLYGYSSSNPGISSVFISSNIRGYLDTNSKDVIKKEAILENKNYLFAAKTIKNNRQITIGKVVIISENSETKIFAKDVSTFVGILVATIIIWFISKNKIILKRKSS</sequence>
<feature type="transmembrane region" description="Helical" evidence="1">
    <location>
        <begin position="32"/>
        <end position="51"/>
    </location>
</feature>
<keyword evidence="1" id="KW-1133">Transmembrane helix</keyword>
<dbReference type="EMBL" id="LCBL01000004">
    <property type="protein sequence ID" value="KKS08891.1"/>
    <property type="molecule type" value="Genomic_DNA"/>
</dbReference>
<dbReference type="AlphaFoldDB" id="A0A0G0YH59"/>